<dbReference type="PANTHER" id="PTHR45695:SF15">
    <property type="entry name" value="OPSIN RH2"/>
    <property type="match status" value="1"/>
</dbReference>
<dbReference type="GO" id="GO:0005886">
    <property type="term" value="C:plasma membrane"/>
    <property type="evidence" value="ECO:0007669"/>
    <property type="project" value="TreeGrafter"/>
</dbReference>
<feature type="transmembrane region" description="Helical" evidence="9">
    <location>
        <begin position="152"/>
        <end position="178"/>
    </location>
</feature>
<comment type="subcellular location">
    <subcellularLocation>
        <location evidence="1">Membrane</location>
        <topology evidence="1">Multi-pass membrane protein</topology>
    </subcellularLocation>
</comment>
<dbReference type="EMBL" id="CAXLJL010000268">
    <property type="protein sequence ID" value="CAL5135851.1"/>
    <property type="molecule type" value="Genomic_DNA"/>
</dbReference>
<dbReference type="Proteomes" id="UP001497525">
    <property type="component" value="Unassembled WGS sequence"/>
</dbReference>
<evidence type="ECO:0000256" key="8">
    <source>
        <dbReference type="SAM" id="MobiDB-lite"/>
    </source>
</evidence>
<evidence type="ECO:0000313" key="12">
    <source>
        <dbReference type="Proteomes" id="UP001497525"/>
    </source>
</evidence>
<dbReference type="GO" id="GO:0004930">
    <property type="term" value="F:G protein-coupled receptor activity"/>
    <property type="evidence" value="ECO:0007669"/>
    <property type="project" value="UniProtKB-KW"/>
</dbReference>
<organism evidence="11 12">
    <name type="scientific">Calicophoron daubneyi</name>
    <name type="common">Rumen fluke</name>
    <name type="synonym">Paramphistomum daubneyi</name>
    <dbReference type="NCBI Taxonomy" id="300641"/>
    <lineage>
        <taxon>Eukaryota</taxon>
        <taxon>Metazoa</taxon>
        <taxon>Spiralia</taxon>
        <taxon>Lophotrochozoa</taxon>
        <taxon>Platyhelminthes</taxon>
        <taxon>Trematoda</taxon>
        <taxon>Digenea</taxon>
        <taxon>Plagiorchiida</taxon>
        <taxon>Pronocephalata</taxon>
        <taxon>Paramphistomoidea</taxon>
        <taxon>Paramphistomidae</taxon>
        <taxon>Calicophoron</taxon>
    </lineage>
</organism>
<keyword evidence="5 9" id="KW-0472">Membrane</keyword>
<dbReference type="Pfam" id="PF00001">
    <property type="entry name" value="7tm_1"/>
    <property type="match status" value="1"/>
</dbReference>
<gene>
    <name evidence="11" type="ORF">CDAUBV1_LOCUS9962</name>
</gene>
<evidence type="ECO:0000256" key="6">
    <source>
        <dbReference type="ARBA" id="ARBA00023170"/>
    </source>
</evidence>
<feature type="domain" description="G-protein coupled receptors family 1 profile" evidence="10">
    <location>
        <begin position="1"/>
        <end position="269"/>
    </location>
</feature>
<keyword evidence="7" id="KW-0807">Transducer</keyword>
<keyword evidence="4" id="KW-0297">G-protein coupled receptor</keyword>
<evidence type="ECO:0000256" key="7">
    <source>
        <dbReference type="ARBA" id="ARBA00023224"/>
    </source>
</evidence>
<dbReference type="SUPFAM" id="SSF81321">
    <property type="entry name" value="Family A G protein-coupled receptor-like"/>
    <property type="match status" value="1"/>
</dbReference>
<dbReference type="InterPro" id="IPR017452">
    <property type="entry name" value="GPCR_Rhodpsn_7TM"/>
</dbReference>
<protein>
    <recommendedName>
        <fullName evidence="10">G-protein coupled receptors family 1 profile domain-containing protein</fullName>
    </recommendedName>
</protein>
<dbReference type="PROSITE" id="PS50262">
    <property type="entry name" value="G_PROTEIN_RECEP_F1_2"/>
    <property type="match status" value="1"/>
</dbReference>
<feature type="region of interest" description="Disordered" evidence="8">
    <location>
        <begin position="289"/>
        <end position="325"/>
    </location>
</feature>
<evidence type="ECO:0000256" key="4">
    <source>
        <dbReference type="ARBA" id="ARBA00023040"/>
    </source>
</evidence>
<feature type="transmembrane region" description="Helical" evidence="9">
    <location>
        <begin position="101"/>
        <end position="122"/>
    </location>
</feature>
<evidence type="ECO:0000256" key="5">
    <source>
        <dbReference type="ARBA" id="ARBA00023136"/>
    </source>
</evidence>
<sequence length="345" mass="39577">MQRHSPCRFNMYVISISFSQTMEIIFNAMLDDFFGRGLYWLSDCKVKVKLDTTYELSCKLINYIPEATALISTSLLALFSIDRVFTVYKPLKFRGDLHRRVAGFAIVGIFVLGFLLNLPQMIQSGLVETMSNVTLSIFECQYKDSRNIWAQYVLYLSIIGSTILPSVFVFICNVLIFLKLRSLFRERSRLCASEERNSAELRRVVGHLAFTTLFFFNTLPIIVLIILRQQSDFNNYSKLYPEYAQRIKHLSRLFSSFESLNSVTAFPTYFIFLPSFRAQLNCLATCGQNKPKPHQRTPKTGPKHAPPSRLKNMPPAAKKELLDSDANEVRHTLLSSLNSEDEGQK</sequence>
<feature type="transmembrane region" description="Helical" evidence="9">
    <location>
        <begin position="204"/>
        <end position="227"/>
    </location>
</feature>
<keyword evidence="3 9" id="KW-1133">Transmembrane helix</keyword>
<dbReference type="PANTHER" id="PTHR45695">
    <property type="entry name" value="LEUCOKININ RECEPTOR-RELATED"/>
    <property type="match status" value="1"/>
</dbReference>
<evidence type="ECO:0000259" key="10">
    <source>
        <dbReference type="PROSITE" id="PS50262"/>
    </source>
</evidence>
<proteinExistence type="predicted"/>
<reference evidence="11" key="1">
    <citation type="submission" date="2024-06" db="EMBL/GenBank/DDBJ databases">
        <authorList>
            <person name="Liu X."/>
            <person name="Lenzi L."/>
            <person name="Haldenby T S."/>
            <person name="Uol C."/>
        </authorList>
    </citation>
    <scope>NUCLEOTIDE SEQUENCE</scope>
</reference>
<dbReference type="InterPro" id="IPR000276">
    <property type="entry name" value="GPCR_Rhodpsn"/>
</dbReference>
<dbReference type="Gene3D" id="1.20.1070.10">
    <property type="entry name" value="Rhodopsin 7-helix transmembrane proteins"/>
    <property type="match status" value="1"/>
</dbReference>
<keyword evidence="6" id="KW-0675">Receptor</keyword>
<keyword evidence="2 9" id="KW-0812">Transmembrane</keyword>
<dbReference type="AlphaFoldDB" id="A0AAV2TIE9"/>
<evidence type="ECO:0000256" key="1">
    <source>
        <dbReference type="ARBA" id="ARBA00004141"/>
    </source>
</evidence>
<comment type="caution">
    <text evidence="11">The sequence shown here is derived from an EMBL/GenBank/DDBJ whole genome shotgun (WGS) entry which is preliminary data.</text>
</comment>
<accession>A0AAV2TIE9</accession>
<evidence type="ECO:0000256" key="3">
    <source>
        <dbReference type="ARBA" id="ARBA00022989"/>
    </source>
</evidence>
<evidence type="ECO:0000313" key="11">
    <source>
        <dbReference type="EMBL" id="CAL5135851.1"/>
    </source>
</evidence>
<name>A0AAV2TIE9_CALDB</name>
<evidence type="ECO:0000256" key="9">
    <source>
        <dbReference type="SAM" id="Phobius"/>
    </source>
</evidence>
<evidence type="ECO:0000256" key="2">
    <source>
        <dbReference type="ARBA" id="ARBA00022692"/>
    </source>
</evidence>